<dbReference type="EC" id="2.3.2.31" evidence="2"/>
<keyword evidence="8" id="KW-0862">Zinc</keyword>
<keyword evidence="5" id="KW-0677">Repeat</keyword>
<proteinExistence type="predicted"/>
<dbReference type="InterPro" id="IPR044066">
    <property type="entry name" value="TRIAD_supradom"/>
</dbReference>
<evidence type="ECO:0000256" key="11">
    <source>
        <dbReference type="SAM" id="Phobius"/>
    </source>
</evidence>
<evidence type="ECO:0000256" key="9">
    <source>
        <dbReference type="SAM" id="Coils"/>
    </source>
</evidence>
<feature type="compositionally biased region" description="Basic and acidic residues" evidence="10">
    <location>
        <begin position="72"/>
        <end position="86"/>
    </location>
</feature>
<evidence type="ECO:0000256" key="2">
    <source>
        <dbReference type="ARBA" id="ARBA00012251"/>
    </source>
</evidence>
<dbReference type="CDD" id="cd16449">
    <property type="entry name" value="RING-HC"/>
    <property type="match status" value="1"/>
</dbReference>
<comment type="caution">
    <text evidence="13">The sequence shown here is derived from an EMBL/GenBank/DDBJ whole genome shotgun (WGS) entry which is preliminary data.</text>
</comment>
<evidence type="ECO:0000256" key="7">
    <source>
        <dbReference type="ARBA" id="ARBA00022786"/>
    </source>
</evidence>
<feature type="region of interest" description="Disordered" evidence="10">
    <location>
        <begin position="66"/>
        <end position="86"/>
    </location>
</feature>
<dbReference type="EMBL" id="JAPCWZ010000003">
    <property type="protein sequence ID" value="KAK8874933.1"/>
    <property type="molecule type" value="Genomic_DNA"/>
</dbReference>
<evidence type="ECO:0000313" key="13">
    <source>
        <dbReference type="EMBL" id="KAK8874933.1"/>
    </source>
</evidence>
<feature type="region of interest" description="Disordered" evidence="10">
    <location>
        <begin position="159"/>
        <end position="216"/>
    </location>
</feature>
<dbReference type="InterPro" id="IPR031127">
    <property type="entry name" value="E3_UB_ligase_RBR"/>
</dbReference>
<comment type="catalytic activity">
    <reaction evidence="1">
        <text>[E2 ubiquitin-conjugating enzyme]-S-ubiquitinyl-L-cysteine + [acceptor protein]-L-lysine = [E2 ubiquitin-conjugating enzyme]-L-cysteine + [acceptor protein]-N(6)-ubiquitinyl-L-lysine.</text>
        <dbReference type="EC" id="2.3.2.31"/>
    </reaction>
</comment>
<feature type="domain" description="RING-type" evidence="12">
    <location>
        <begin position="320"/>
        <end position="520"/>
    </location>
</feature>
<dbReference type="PROSITE" id="PS51873">
    <property type="entry name" value="TRIAD"/>
    <property type="match status" value="1"/>
</dbReference>
<protein>
    <recommendedName>
        <fullName evidence="2">RBR-type E3 ubiquitin transferase</fullName>
        <ecNumber evidence="2">2.3.2.31</ecNumber>
    </recommendedName>
</protein>
<dbReference type="InterPro" id="IPR002867">
    <property type="entry name" value="IBR_dom"/>
</dbReference>
<keyword evidence="11" id="KW-1133">Transmembrane helix</keyword>
<evidence type="ECO:0000256" key="6">
    <source>
        <dbReference type="ARBA" id="ARBA00022771"/>
    </source>
</evidence>
<keyword evidence="11" id="KW-0472">Membrane</keyword>
<evidence type="ECO:0000256" key="5">
    <source>
        <dbReference type="ARBA" id="ARBA00022737"/>
    </source>
</evidence>
<name>A0ABR2JAU8_9PEZI</name>
<organism evidence="13 14">
    <name type="scientific">Apiospora arundinis</name>
    <dbReference type="NCBI Taxonomy" id="335852"/>
    <lineage>
        <taxon>Eukaryota</taxon>
        <taxon>Fungi</taxon>
        <taxon>Dikarya</taxon>
        <taxon>Ascomycota</taxon>
        <taxon>Pezizomycotina</taxon>
        <taxon>Sordariomycetes</taxon>
        <taxon>Xylariomycetidae</taxon>
        <taxon>Amphisphaeriales</taxon>
        <taxon>Apiosporaceae</taxon>
        <taxon>Apiospora</taxon>
    </lineage>
</organism>
<keyword evidence="6" id="KW-0863">Zinc-finger</keyword>
<dbReference type="PANTHER" id="PTHR11685">
    <property type="entry name" value="RBR FAMILY RING FINGER AND IBR DOMAIN-CONTAINING"/>
    <property type="match status" value="1"/>
</dbReference>
<gene>
    <name evidence="13" type="ORF">PGQ11_005447</name>
</gene>
<dbReference type="Gene3D" id="1.20.120.1750">
    <property type="match status" value="1"/>
</dbReference>
<feature type="compositionally biased region" description="Low complexity" evidence="10">
    <location>
        <begin position="849"/>
        <end position="867"/>
    </location>
</feature>
<dbReference type="CDD" id="cd22584">
    <property type="entry name" value="Rcat_RBR_unk"/>
    <property type="match status" value="1"/>
</dbReference>
<dbReference type="Pfam" id="PF01485">
    <property type="entry name" value="IBR"/>
    <property type="match status" value="1"/>
</dbReference>
<evidence type="ECO:0000256" key="10">
    <source>
        <dbReference type="SAM" id="MobiDB-lite"/>
    </source>
</evidence>
<evidence type="ECO:0000256" key="1">
    <source>
        <dbReference type="ARBA" id="ARBA00001798"/>
    </source>
</evidence>
<evidence type="ECO:0000256" key="4">
    <source>
        <dbReference type="ARBA" id="ARBA00022723"/>
    </source>
</evidence>
<feature type="region of interest" description="Disordered" evidence="10">
    <location>
        <begin position="290"/>
        <end position="318"/>
    </location>
</feature>
<keyword evidence="3" id="KW-0808">Transferase</keyword>
<feature type="compositionally biased region" description="Low complexity" evidence="10">
    <location>
        <begin position="302"/>
        <end position="316"/>
    </location>
</feature>
<keyword evidence="14" id="KW-1185">Reference proteome</keyword>
<evidence type="ECO:0000256" key="3">
    <source>
        <dbReference type="ARBA" id="ARBA00022679"/>
    </source>
</evidence>
<accession>A0ABR2JAU8</accession>
<keyword evidence="4" id="KW-0479">Metal-binding</keyword>
<reference evidence="13 14" key="1">
    <citation type="journal article" date="2024" name="IMA Fungus">
        <title>Apiospora arundinis, a panoply of carbohydrate-active enzymes and secondary metabolites.</title>
        <authorList>
            <person name="Sorensen T."/>
            <person name="Petersen C."/>
            <person name="Muurmann A.T."/>
            <person name="Christiansen J.V."/>
            <person name="Brundto M.L."/>
            <person name="Overgaard C.K."/>
            <person name="Boysen A.T."/>
            <person name="Wollenberg R.D."/>
            <person name="Larsen T.O."/>
            <person name="Sorensen J.L."/>
            <person name="Nielsen K.L."/>
            <person name="Sondergaard T.E."/>
        </authorList>
    </citation>
    <scope>NUCLEOTIDE SEQUENCE [LARGE SCALE GENOMIC DNA]</scope>
    <source>
        <strain evidence="13 14">AAU 773</strain>
    </source>
</reference>
<feature type="transmembrane region" description="Helical" evidence="11">
    <location>
        <begin position="31"/>
        <end position="49"/>
    </location>
</feature>
<sequence>MQGHIYSNPTSIYQPEDPHTVIKSLHLVNDLSIIAITLVVYTVFVMLLVPSTTDFQDVPTITITQTSLGTNPKREEKGKGKEKEIPRKPVPKAAITSADTIEDDAEETGEPVDWAQYEPPEGLKDAHDVDSDIILNLLPESINIVKARIAAEAARKAEVEASKASENEENGQTAETEETKDAASEVAPQEPGTDGPQTDATTPAPEADHRQSGPASINFAGTRLTIDEHGMLRPAPIPPKSIKRSFLGLLRRLNIDKPESSSAGGSRIRGKAAATTADLDARLNALLAGKRYSSSSPKPTSPRDSAPASSSDSGSSTHNEQVECVSCLEDFDIYETVKTPCHRYCHDCFRRLIASACEHEQHWPPKCCLNIIPELFILAHSDEELKKQYHARAEEWSIPISERVYCHQPDCSALIRPVQVIRSLNIGRCAQGHETCIMCRGAQHSMTDNHGACPQDRDIQRTAELAEEAGWRKCIGCHAWVEHSDACQHMTCRCGAQFCYVCGNRWRTCSCDMSQLQQVKDAAKKRQEERELRQAQEDSEAAEAVRLVAEFELEEARKAALLRYEREQRAIELRRKELEERISREEARRATIEANFAKLRDILEDLHTQQRAAVLHELDRRAAALLHEAMVNKTTLAENNNVRREKTRAMAVAKLSTREKALEEELALRTREERRIEEAYRLALHTYYHSPKRIKMKGKGKEKEEVTEATDIIEGAVATELSAAQRADREVEKALKVFRRRNDSGFAAWRKFMDDEWETYQFQVLESRDIRLEAFDFAEARLDELAERDSAAFRTERRAQMEWVKVVIEERKRMLAELETAEVANGIEEIAELVAEQEAIAVADQEDFTPAAPASPAAASSSTRPSTQHTQSPPIRPPPCPPRAVRKPMKRTLRSTSVAPEIAPRSSRQYNVVLGR</sequence>
<keyword evidence="9" id="KW-0175">Coiled coil</keyword>
<feature type="region of interest" description="Disordered" evidence="10">
    <location>
        <begin position="849"/>
        <end position="916"/>
    </location>
</feature>
<evidence type="ECO:0000259" key="12">
    <source>
        <dbReference type="PROSITE" id="PS51873"/>
    </source>
</evidence>
<evidence type="ECO:0000256" key="8">
    <source>
        <dbReference type="ARBA" id="ARBA00022833"/>
    </source>
</evidence>
<feature type="compositionally biased region" description="Basic residues" evidence="10">
    <location>
        <begin position="884"/>
        <end position="893"/>
    </location>
</feature>
<keyword evidence="7" id="KW-0833">Ubl conjugation pathway</keyword>
<dbReference type="Proteomes" id="UP001390339">
    <property type="component" value="Unassembled WGS sequence"/>
</dbReference>
<feature type="coiled-coil region" evidence="9">
    <location>
        <begin position="525"/>
        <end position="595"/>
    </location>
</feature>
<dbReference type="SUPFAM" id="SSF57850">
    <property type="entry name" value="RING/U-box"/>
    <property type="match status" value="1"/>
</dbReference>
<keyword evidence="11" id="KW-0812">Transmembrane</keyword>
<evidence type="ECO:0000313" key="14">
    <source>
        <dbReference type="Proteomes" id="UP001390339"/>
    </source>
</evidence>